<proteinExistence type="inferred from homology"/>
<dbReference type="InterPro" id="IPR005320">
    <property type="entry name" value="Peptidase_S51"/>
</dbReference>
<accession>A0A1I6BR93</accession>
<dbReference type="Pfam" id="PF03575">
    <property type="entry name" value="Peptidase_S51"/>
    <property type="match status" value="1"/>
</dbReference>
<sequence>MKYYLSSYKFGNCVDRLVSLLPAGARIGHVHNARDHTAADATKRRRSQAEEIAHLTHLGFAAEALDLKDYFHREDALRSKLEGLHGLWVSGGNTFVLRQAMRLSGFDRLVHALAQRPEFVYAGYSAGICVLSSSLRYLHLVDAPYDYPYADGQQTIWEGLGLLDYALLPHYDSDHPESADIGQTVAYCIEHKLLFKALRDGEVLLLDEEQT</sequence>
<dbReference type="PANTHER" id="PTHR20842">
    <property type="entry name" value="PROTEASE S51 ALPHA-ASPARTYL DIPEPTIDASE"/>
    <property type="match status" value="1"/>
</dbReference>
<evidence type="ECO:0000313" key="5">
    <source>
        <dbReference type="EMBL" id="SFQ83468.1"/>
    </source>
</evidence>
<evidence type="ECO:0000256" key="2">
    <source>
        <dbReference type="ARBA" id="ARBA00022670"/>
    </source>
</evidence>
<gene>
    <name evidence="5" type="ORF">SAMN04515668_4973</name>
</gene>
<organism evidence="5 6">
    <name type="scientific">Hymenobacter arizonensis</name>
    <name type="common">Siccationidurans arizonensis</name>
    <dbReference type="NCBI Taxonomy" id="1227077"/>
    <lineage>
        <taxon>Bacteria</taxon>
        <taxon>Pseudomonadati</taxon>
        <taxon>Bacteroidota</taxon>
        <taxon>Cytophagia</taxon>
        <taxon>Cytophagales</taxon>
        <taxon>Hymenobacteraceae</taxon>
        <taxon>Hymenobacter</taxon>
    </lineage>
</organism>
<evidence type="ECO:0000256" key="1">
    <source>
        <dbReference type="ARBA" id="ARBA00006534"/>
    </source>
</evidence>
<keyword evidence="6" id="KW-1185">Reference proteome</keyword>
<dbReference type="Proteomes" id="UP000199029">
    <property type="component" value="Unassembled WGS sequence"/>
</dbReference>
<dbReference type="GO" id="GO:0008236">
    <property type="term" value="F:serine-type peptidase activity"/>
    <property type="evidence" value="ECO:0007669"/>
    <property type="project" value="UniProtKB-KW"/>
</dbReference>
<dbReference type="EMBL" id="FOXS01000011">
    <property type="protein sequence ID" value="SFQ83468.1"/>
    <property type="molecule type" value="Genomic_DNA"/>
</dbReference>
<dbReference type="GO" id="GO:0006508">
    <property type="term" value="P:proteolysis"/>
    <property type="evidence" value="ECO:0007669"/>
    <property type="project" value="UniProtKB-KW"/>
</dbReference>
<keyword evidence="3" id="KW-0378">Hydrolase</keyword>
<keyword evidence="2" id="KW-0645">Protease</keyword>
<protein>
    <submittedName>
        <fullName evidence="5">Dipeptidase E</fullName>
    </submittedName>
</protein>
<dbReference type="InterPro" id="IPR029062">
    <property type="entry name" value="Class_I_gatase-like"/>
</dbReference>
<name>A0A1I6BR93_HYMAR</name>
<dbReference type="SUPFAM" id="SSF52317">
    <property type="entry name" value="Class I glutamine amidotransferase-like"/>
    <property type="match status" value="1"/>
</dbReference>
<dbReference type="Gene3D" id="3.40.50.880">
    <property type="match status" value="1"/>
</dbReference>
<evidence type="ECO:0000256" key="3">
    <source>
        <dbReference type="ARBA" id="ARBA00022801"/>
    </source>
</evidence>
<dbReference type="RefSeq" id="WP_092678999.1">
    <property type="nucleotide sequence ID" value="NZ_FOXS01000011.1"/>
</dbReference>
<dbReference type="PANTHER" id="PTHR20842:SF0">
    <property type="entry name" value="ALPHA-ASPARTYL DIPEPTIDASE"/>
    <property type="match status" value="1"/>
</dbReference>
<comment type="similarity">
    <text evidence="1">Belongs to the peptidase S51 family.</text>
</comment>
<dbReference type="OrthoDB" id="9778515at2"/>
<evidence type="ECO:0000313" key="6">
    <source>
        <dbReference type="Proteomes" id="UP000199029"/>
    </source>
</evidence>
<evidence type="ECO:0000256" key="4">
    <source>
        <dbReference type="ARBA" id="ARBA00022825"/>
    </source>
</evidence>
<reference evidence="6" key="1">
    <citation type="submission" date="2016-10" db="EMBL/GenBank/DDBJ databases">
        <authorList>
            <person name="Varghese N."/>
            <person name="Submissions S."/>
        </authorList>
    </citation>
    <scope>NUCLEOTIDE SEQUENCE [LARGE SCALE GENOMIC DNA]</scope>
    <source>
        <strain evidence="6">OR362-8,ATCC BAA-1266,JCM 13504</strain>
    </source>
</reference>
<keyword evidence="4" id="KW-0720">Serine protease</keyword>
<dbReference type="AlphaFoldDB" id="A0A1I6BR93"/>